<evidence type="ECO:0000256" key="5">
    <source>
        <dbReference type="ARBA" id="ARBA00022692"/>
    </source>
</evidence>
<dbReference type="InterPro" id="IPR013783">
    <property type="entry name" value="Ig-like_fold"/>
</dbReference>
<evidence type="ECO:0000256" key="7">
    <source>
        <dbReference type="ARBA" id="ARBA00022989"/>
    </source>
</evidence>
<organism evidence="11">
    <name type="scientific">freshwater metagenome</name>
    <dbReference type="NCBI Taxonomy" id="449393"/>
    <lineage>
        <taxon>unclassified sequences</taxon>
        <taxon>metagenomes</taxon>
        <taxon>ecological metagenomes</taxon>
    </lineage>
</organism>
<evidence type="ECO:0000256" key="10">
    <source>
        <dbReference type="SAM" id="Phobius"/>
    </source>
</evidence>
<evidence type="ECO:0000256" key="2">
    <source>
        <dbReference type="ARBA" id="ARBA00022448"/>
    </source>
</evidence>
<dbReference type="Gene3D" id="2.60.40.10">
    <property type="entry name" value="Immunoglobulins"/>
    <property type="match status" value="1"/>
</dbReference>
<comment type="subcellular location">
    <subcellularLocation>
        <location evidence="1">Cell membrane</location>
        <topology evidence="1">Multi-pass membrane protein</topology>
    </subcellularLocation>
</comment>
<evidence type="ECO:0000313" key="11">
    <source>
        <dbReference type="EMBL" id="CAB4560032.1"/>
    </source>
</evidence>
<dbReference type="GO" id="GO:0015188">
    <property type="term" value="F:L-isoleucine transmembrane transporter activity"/>
    <property type="evidence" value="ECO:0007669"/>
    <property type="project" value="TreeGrafter"/>
</dbReference>
<keyword evidence="5 10" id="KW-0812">Transmembrane</keyword>
<dbReference type="GO" id="GO:1903806">
    <property type="term" value="P:L-isoleucine import across plasma membrane"/>
    <property type="evidence" value="ECO:0007669"/>
    <property type="project" value="TreeGrafter"/>
</dbReference>
<dbReference type="GO" id="GO:0005304">
    <property type="term" value="F:L-valine transmembrane transporter activity"/>
    <property type="evidence" value="ECO:0007669"/>
    <property type="project" value="TreeGrafter"/>
</dbReference>
<dbReference type="AlphaFoldDB" id="A0A6J6D877"/>
<feature type="transmembrane region" description="Helical" evidence="10">
    <location>
        <begin position="220"/>
        <end position="238"/>
    </location>
</feature>
<keyword evidence="2" id="KW-0813">Transport</keyword>
<feature type="transmembrane region" description="Helical" evidence="10">
    <location>
        <begin position="303"/>
        <end position="320"/>
    </location>
</feature>
<dbReference type="PANTHER" id="PTHR11795:SF371">
    <property type="entry name" value="HIGH-AFFINITY BRANCHED-CHAIN AMINO ACID TRANSPORT SYSTEM PERMEASE PROTEIN LIVH"/>
    <property type="match status" value="1"/>
</dbReference>
<proteinExistence type="inferred from homology"/>
<dbReference type="GO" id="GO:0015192">
    <property type="term" value="F:L-phenylalanine transmembrane transporter activity"/>
    <property type="evidence" value="ECO:0007669"/>
    <property type="project" value="TreeGrafter"/>
</dbReference>
<evidence type="ECO:0000256" key="4">
    <source>
        <dbReference type="ARBA" id="ARBA00022519"/>
    </source>
</evidence>
<dbReference type="InterPro" id="IPR052157">
    <property type="entry name" value="BCAA_transport_permease"/>
</dbReference>
<keyword evidence="7 10" id="KW-1133">Transmembrane helix</keyword>
<dbReference type="Pfam" id="PF02653">
    <property type="entry name" value="BPD_transp_2"/>
    <property type="match status" value="1"/>
</dbReference>
<dbReference type="GO" id="GO:0015808">
    <property type="term" value="P:L-alanine transport"/>
    <property type="evidence" value="ECO:0007669"/>
    <property type="project" value="TreeGrafter"/>
</dbReference>
<dbReference type="EMBL" id="CAEZSR010000056">
    <property type="protein sequence ID" value="CAB4560032.1"/>
    <property type="molecule type" value="Genomic_DNA"/>
</dbReference>
<evidence type="ECO:0000256" key="9">
    <source>
        <dbReference type="ARBA" id="ARBA00037998"/>
    </source>
</evidence>
<sequence>MTGPVRGSDVQMTDRWRLHRRRVRVVQMMIGLLVGLAALAGLAAPASADGEAIRVQVKDQQRTADGKTDNQPVPGVTVTVVDATGAEVGSGVTDDKGVVVIPVPGKADYTVRIDESTLPDGKALSEQTPAEQPIAADSFITATRTVNFFTGESQRTETGTAERWLQRLSDGIRLGLIIAMCSVGLSLIFGTTGLTNFAHGEMVTFGAMVAYLFNTMGVHILLATPIAVVAGGLLGYSSDRWGFAKLRARGVGLITQMVITLGISIAAKNFFLWRFGGRNQPYENYTNQVGIEIGPITITPRDLITAILSALVLVAVALTLQYSRLGKATRAVSDNADLASSTGIDSSKVIRLIWIAGGALAALGGVFRGLDEEVSWDLGTILLFLMFAGITLGGLGSAYGALVGGFVIGVLVEMSVLFGVPTELKAAPALVVLILILLVRPQGILGRSQRVG</sequence>
<feature type="transmembrane region" description="Helical" evidence="10">
    <location>
        <begin position="171"/>
        <end position="190"/>
    </location>
</feature>
<evidence type="ECO:0000256" key="3">
    <source>
        <dbReference type="ARBA" id="ARBA00022475"/>
    </source>
</evidence>
<accession>A0A6J6D877</accession>
<dbReference type="CDD" id="cd06582">
    <property type="entry name" value="TM_PBP1_LivH_like"/>
    <property type="match status" value="1"/>
</dbReference>
<keyword evidence="8 10" id="KW-0472">Membrane</keyword>
<gene>
    <name evidence="11" type="ORF">UFOPK1493_01713</name>
</gene>
<dbReference type="GO" id="GO:0005886">
    <property type="term" value="C:plasma membrane"/>
    <property type="evidence" value="ECO:0007669"/>
    <property type="project" value="UniProtKB-SubCell"/>
</dbReference>
<feature type="transmembrane region" description="Helical" evidence="10">
    <location>
        <begin position="376"/>
        <end position="395"/>
    </location>
</feature>
<comment type="similarity">
    <text evidence="9">Belongs to the binding-protein-dependent transport system permease family. LivHM subfamily.</text>
</comment>
<evidence type="ECO:0000256" key="8">
    <source>
        <dbReference type="ARBA" id="ARBA00023136"/>
    </source>
</evidence>
<feature type="transmembrane region" description="Helical" evidence="10">
    <location>
        <begin position="426"/>
        <end position="445"/>
    </location>
</feature>
<keyword evidence="4" id="KW-0997">Cell inner membrane</keyword>
<evidence type="ECO:0000256" key="6">
    <source>
        <dbReference type="ARBA" id="ARBA00022970"/>
    </source>
</evidence>
<dbReference type="GO" id="GO:0015190">
    <property type="term" value="F:L-leucine transmembrane transporter activity"/>
    <property type="evidence" value="ECO:0007669"/>
    <property type="project" value="TreeGrafter"/>
</dbReference>
<dbReference type="GO" id="GO:0042941">
    <property type="term" value="P:D-alanine transmembrane transport"/>
    <property type="evidence" value="ECO:0007669"/>
    <property type="project" value="TreeGrafter"/>
</dbReference>
<feature type="transmembrane region" description="Helical" evidence="10">
    <location>
        <begin position="250"/>
        <end position="271"/>
    </location>
</feature>
<feature type="transmembrane region" description="Helical" evidence="10">
    <location>
        <begin position="349"/>
        <end position="370"/>
    </location>
</feature>
<protein>
    <submittedName>
        <fullName evidence="11">Unannotated protein</fullName>
    </submittedName>
</protein>
<keyword evidence="6" id="KW-0029">Amino-acid transport</keyword>
<dbReference type="SUPFAM" id="SSF49478">
    <property type="entry name" value="Cna protein B-type domain"/>
    <property type="match status" value="1"/>
</dbReference>
<reference evidence="11" key="1">
    <citation type="submission" date="2020-05" db="EMBL/GenBank/DDBJ databases">
        <authorList>
            <person name="Chiriac C."/>
            <person name="Salcher M."/>
            <person name="Ghai R."/>
            <person name="Kavagutti S V."/>
        </authorList>
    </citation>
    <scope>NUCLEOTIDE SEQUENCE</scope>
</reference>
<dbReference type="InterPro" id="IPR001851">
    <property type="entry name" value="ABC_transp_permease"/>
</dbReference>
<dbReference type="PANTHER" id="PTHR11795">
    <property type="entry name" value="BRANCHED-CHAIN AMINO ACID TRANSPORT SYSTEM PERMEASE PROTEIN LIVH"/>
    <property type="match status" value="1"/>
</dbReference>
<name>A0A6J6D877_9ZZZZ</name>
<evidence type="ECO:0000256" key="1">
    <source>
        <dbReference type="ARBA" id="ARBA00004651"/>
    </source>
</evidence>
<keyword evidence="3" id="KW-1003">Cell membrane</keyword>